<organism evidence="7 8">
    <name type="scientific">Cephalotus follicularis</name>
    <name type="common">Albany pitcher plant</name>
    <dbReference type="NCBI Taxonomy" id="3775"/>
    <lineage>
        <taxon>Eukaryota</taxon>
        <taxon>Viridiplantae</taxon>
        <taxon>Streptophyta</taxon>
        <taxon>Embryophyta</taxon>
        <taxon>Tracheophyta</taxon>
        <taxon>Spermatophyta</taxon>
        <taxon>Magnoliopsida</taxon>
        <taxon>eudicotyledons</taxon>
        <taxon>Gunneridae</taxon>
        <taxon>Pentapetalae</taxon>
        <taxon>rosids</taxon>
        <taxon>fabids</taxon>
        <taxon>Oxalidales</taxon>
        <taxon>Cephalotaceae</taxon>
        <taxon>Cephalotus</taxon>
    </lineage>
</organism>
<dbReference type="OrthoDB" id="1899348at2759"/>
<keyword evidence="8" id="KW-1185">Reference proteome</keyword>
<dbReference type="InterPro" id="IPR040353">
    <property type="entry name" value="FLX/FLX-like"/>
</dbReference>
<dbReference type="AlphaFoldDB" id="A0A1Q3BNG0"/>
<keyword evidence="4 6" id="KW-0175">Coiled coil</keyword>
<sequence length="313" mass="34255">MLSAVGRMAARRQIPPLYEGRSVQVPGMMRHGPFPGLSPPAGHDPFKPLPPPELLENKIAAQASEMKRLTVDNNRLADSHVSLREDLISAQQETQRLKAHIRSIQTESDIQIRGLLDKIAKKEADIRAGENVKKDLQQSLMEAQSLVKARLELTNQIQQASQELQKEIADVKSLPSMHAELDSLRKEHQRLRATFEYEKGSNIEQVKQLQAMEKNLMGMAREVEKLRADVLNAKNRACEPILYDSGYINPDPAYLHSVQGGGAYVDEFGRPLVHMSVGEGMVPYSSGHTVAAPAGLGGAAPNAGTGPAVWGGP</sequence>
<evidence type="ECO:0000313" key="7">
    <source>
        <dbReference type="EMBL" id="GAV69392.1"/>
    </source>
</evidence>
<dbReference type="EMBL" id="BDDD01000719">
    <property type="protein sequence ID" value="GAV69392.1"/>
    <property type="molecule type" value="Genomic_DNA"/>
</dbReference>
<keyword evidence="3" id="KW-0221">Differentiation</keyword>
<accession>A0A1Q3BNG0</accession>
<proteinExistence type="inferred from homology"/>
<feature type="coiled-coil region" evidence="6">
    <location>
        <begin position="209"/>
        <end position="236"/>
    </location>
</feature>
<dbReference type="PANTHER" id="PTHR33405:SF18">
    <property type="entry name" value="PROTEIN FLX-LIKE 4"/>
    <property type="match status" value="1"/>
</dbReference>
<comment type="caution">
    <text evidence="7">The sequence shown here is derived from an EMBL/GenBank/DDBJ whole genome shotgun (WGS) entry which is preliminary data.</text>
</comment>
<evidence type="ECO:0000256" key="2">
    <source>
        <dbReference type="ARBA" id="ARBA00022473"/>
    </source>
</evidence>
<evidence type="ECO:0000256" key="1">
    <source>
        <dbReference type="ARBA" id="ARBA00005405"/>
    </source>
</evidence>
<evidence type="ECO:0000256" key="5">
    <source>
        <dbReference type="ARBA" id="ARBA00023089"/>
    </source>
</evidence>
<feature type="coiled-coil region" evidence="6">
    <location>
        <begin position="119"/>
        <end position="170"/>
    </location>
</feature>
<evidence type="ECO:0000256" key="6">
    <source>
        <dbReference type="SAM" id="Coils"/>
    </source>
</evidence>
<evidence type="ECO:0008006" key="9">
    <source>
        <dbReference type="Google" id="ProtNLM"/>
    </source>
</evidence>
<dbReference type="InParanoid" id="A0A1Q3BNG0"/>
<keyword evidence="5" id="KW-0287">Flowering</keyword>
<name>A0A1Q3BNG0_CEPFO</name>
<keyword evidence="2" id="KW-0217">Developmental protein</keyword>
<evidence type="ECO:0000313" key="8">
    <source>
        <dbReference type="Proteomes" id="UP000187406"/>
    </source>
</evidence>
<reference evidence="8" key="1">
    <citation type="submission" date="2016-04" db="EMBL/GenBank/DDBJ databases">
        <title>Cephalotus genome sequencing.</title>
        <authorList>
            <person name="Fukushima K."/>
            <person name="Hasebe M."/>
            <person name="Fang X."/>
        </authorList>
    </citation>
    <scope>NUCLEOTIDE SEQUENCE [LARGE SCALE GENOMIC DNA]</scope>
    <source>
        <strain evidence="8">cv. St1</strain>
    </source>
</reference>
<dbReference type="Proteomes" id="UP000187406">
    <property type="component" value="Unassembled WGS sequence"/>
</dbReference>
<comment type="similarity">
    <text evidence="1">Belongs to the FLX family.</text>
</comment>
<dbReference type="PANTHER" id="PTHR33405">
    <property type="entry name" value="PROTEIN FLX-LIKE 2"/>
    <property type="match status" value="1"/>
</dbReference>
<gene>
    <name evidence="7" type="ORF">CFOL_v3_12893</name>
</gene>
<evidence type="ECO:0000256" key="4">
    <source>
        <dbReference type="ARBA" id="ARBA00023054"/>
    </source>
</evidence>
<protein>
    <recommendedName>
        <fullName evidence="9">Protein FLX-like 4</fullName>
    </recommendedName>
</protein>
<dbReference type="GO" id="GO:0009908">
    <property type="term" value="P:flower development"/>
    <property type="evidence" value="ECO:0007669"/>
    <property type="project" value="UniProtKB-KW"/>
</dbReference>
<dbReference type="STRING" id="3775.A0A1Q3BNG0"/>
<evidence type="ECO:0000256" key="3">
    <source>
        <dbReference type="ARBA" id="ARBA00022782"/>
    </source>
</evidence>
<dbReference type="GO" id="GO:0030154">
    <property type="term" value="P:cell differentiation"/>
    <property type="evidence" value="ECO:0007669"/>
    <property type="project" value="UniProtKB-KW"/>
</dbReference>